<accession>A0A1M6AKM0</accession>
<evidence type="ECO:0000313" key="1">
    <source>
        <dbReference type="EMBL" id="SHI37030.1"/>
    </source>
</evidence>
<dbReference type="RefSeq" id="WP_073021917.1">
    <property type="nucleotide sequence ID" value="NZ_FQXU01000013.1"/>
</dbReference>
<name>A0A1M6AKM0_9CLOT</name>
<dbReference type="EMBL" id="FQXU01000013">
    <property type="protein sequence ID" value="SHI37030.1"/>
    <property type="molecule type" value="Genomic_DNA"/>
</dbReference>
<dbReference type="Proteomes" id="UP000184241">
    <property type="component" value="Unassembled WGS sequence"/>
</dbReference>
<sequence>MYIKNILNSIEESNKIQFPNLYQYNKDEIDWMLAYTDFLGIDNEVAITKFLNKHLPSQNIEQMHFNSTLFFYIYDLYIVCRCKLADIKSDLIKQTITEFEQNSILNIDAIRKEISLPIPEYVFSKYKERSFSSEIVNNHMDTVDSSLKSYRNNVCPVTKL</sequence>
<evidence type="ECO:0000313" key="2">
    <source>
        <dbReference type="Proteomes" id="UP000184241"/>
    </source>
</evidence>
<reference evidence="1 2" key="1">
    <citation type="submission" date="2016-11" db="EMBL/GenBank/DDBJ databases">
        <authorList>
            <person name="Jaros S."/>
            <person name="Januszkiewicz K."/>
            <person name="Wedrychowicz H."/>
        </authorList>
    </citation>
    <scope>NUCLEOTIDE SEQUENCE [LARGE SCALE GENOMIC DNA]</scope>
    <source>
        <strain evidence="1 2">DSM 6191</strain>
    </source>
</reference>
<protein>
    <submittedName>
        <fullName evidence="1">Uncharacterized protein</fullName>
    </submittedName>
</protein>
<organism evidence="1 2">
    <name type="scientific">Clostridium intestinale DSM 6191</name>
    <dbReference type="NCBI Taxonomy" id="1121320"/>
    <lineage>
        <taxon>Bacteria</taxon>
        <taxon>Bacillati</taxon>
        <taxon>Bacillota</taxon>
        <taxon>Clostridia</taxon>
        <taxon>Eubacteriales</taxon>
        <taxon>Clostridiaceae</taxon>
        <taxon>Clostridium</taxon>
    </lineage>
</organism>
<proteinExistence type="predicted"/>
<dbReference type="AlphaFoldDB" id="A0A1M6AKM0"/>
<gene>
    <name evidence="1" type="ORF">SAMN02745941_03690</name>
</gene>